<dbReference type="PANTHER" id="PTHR43133">
    <property type="entry name" value="RNA POLYMERASE ECF-TYPE SIGMA FACTO"/>
    <property type="match status" value="1"/>
</dbReference>
<dbReference type="Gene3D" id="1.10.10.10">
    <property type="entry name" value="Winged helix-like DNA-binding domain superfamily/Winged helix DNA-binding domain"/>
    <property type="match status" value="1"/>
</dbReference>
<reference evidence="8" key="1">
    <citation type="submission" date="2020-07" db="EMBL/GenBank/DDBJ databases">
        <title>Complete genome sequencing of Coprobacter sp. strain 2CBH44.</title>
        <authorList>
            <person name="Sakamoto M."/>
            <person name="Murakami T."/>
            <person name="Mori H."/>
        </authorList>
    </citation>
    <scope>NUCLEOTIDE SEQUENCE [LARGE SCALE GENOMIC DNA]</scope>
    <source>
        <strain evidence="8">2CBH44</strain>
    </source>
</reference>
<accession>A0A7G1I2I2</accession>
<dbReference type="KEGG" id="copr:Cop2CBH44_31540"/>
<dbReference type="InterPro" id="IPR013249">
    <property type="entry name" value="RNA_pol_sigma70_r4_t2"/>
</dbReference>
<dbReference type="Gene3D" id="1.10.1740.10">
    <property type="match status" value="1"/>
</dbReference>
<dbReference type="GO" id="GO:0003677">
    <property type="term" value="F:DNA binding"/>
    <property type="evidence" value="ECO:0007669"/>
    <property type="project" value="UniProtKB-KW"/>
</dbReference>
<dbReference type="InterPro" id="IPR000792">
    <property type="entry name" value="Tscrpt_reg_LuxR_C"/>
</dbReference>
<dbReference type="Pfam" id="PF04542">
    <property type="entry name" value="Sigma70_r2"/>
    <property type="match status" value="1"/>
</dbReference>
<keyword evidence="4" id="KW-0238">DNA-binding</keyword>
<dbReference type="SMART" id="SM00421">
    <property type="entry name" value="HTH_LUXR"/>
    <property type="match status" value="1"/>
</dbReference>
<evidence type="ECO:0000313" key="7">
    <source>
        <dbReference type="EMBL" id="BCI64801.1"/>
    </source>
</evidence>
<dbReference type="RefSeq" id="WP_044227229.1">
    <property type="nucleotide sequence ID" value="NZ_AP023322.1"/>
</dbReference>
<evidence type="ECO:0000256" key="1">
    <source>
        <dbReference type="ARBA" id="ARBA00010641"/>
    </source>
</evidence>
<evidence type="ECO:0000313" key="8">
    <source>
        <dbReference type="Proteomes" id="UP000594042"/>
    </source>
</evidence>
<dbReference type="CDD" id="cd06171">
    <property type="entry name" value="Sigma70_r4"/>
    <property type="match status" value="1"/>
</dbReference>
<sequence length="166" mass="20163">MEIFNLEQELEKYQPSLFNYAFSLTRNRDEAWDIVQDVNYLVLANRDKFESRQYPFRISFTFIKNRFISLWRAKKDIENRITYLDSEKQYLFEQHDEIVIYQDYYYVINIINQLTEQERLLIGLLIEGRHYDEIGEIMGLKKGTVKSRIHSLRKKLKGMFSEIIDL</sequence>
<evidence type="ECO:0000256" key="2">
    <source>
        <dbReference type="ARBA" id="ARBA00023015"/>
    </source>
</evidence>
<protein>
    <submittedName>
        <fullName evidence="7">RNA polymerase sigma factor</fullName>
    </submittedName>
</protein>
<dbReference type="NCBIfam" id="TIGR02937">
    <property type="entry name" value="sigma70-ECF"/>
    <property type="match status" value="1"/>
</dbReference>
<keyword evidence="8" id="KW-1185">Reference proteome</keyword>
<dbReference type="PROSITE" id="PS00622">
    <property type="entry name" value="HTH_LUXR_1"/>
    <property type="match status" value="1"/>
</dbReference>
<comment type="similarity">
    <text evidence="1">Belongs to the sigma-70 factor family. ECF subfamily.</text>
</comment>
<dbReference type="InterPro" id="IPR014284">
    <property type="entry name" value="RNA_pol_sigma-70_dom"/>
</dbReference>
<dbReference type="InterPro" id="IPR007627">
    <property type="entry name" value="RNA_pol_sigma70_r2"/>
</dbReference>
<keyword evidence="5" id="KW-0804">Transcription</keyword>
<dbReference type="SUPFAM" id="SSF88946">
    <property type="entry name" value="Sigma2 domain of RNA polymerase sigma factors"/>
    <property type="match status" value="1"/>
</dbReference>
<name>A0A7G1I2I2_9BACT</name>
<dbReference type="InterPro" id="IPR013325">
    <property type="entry name" value="RNA_pol_sigma_r2"/>
</dbReference>
<dbReference type="Proteomes" id="UP000594042">
    <property type="component" value="Chromosome"/>
</dbReference>
<dbReference type="SUPFAM" id="SSF88659">
    <property type="entry name" value="Sigma3 and sigma4 domains of RNA polymerase sigma factors"/>
    <property type="match status" value="1"/>
</dbReference>
<proteinExistence type="inferred from homology"/>
<dbReference type="GO" id="GO:0016987">
    <property type="term" value="F:sigma factor activity"/>
    <property type="evidence" value="ECO:0007669"/>
    <property type="project" value="UniProtKB-KW"/>
</dbReference>
<dbReference type="InterPro" id="IPR013324">
    <property type="entry name" value="RNA_pol_sigma_r3/r4-like"/>
</dbReference>
<gene>
    <name evidence="7" type="ORF">Cop2CBH44_31540</name>
</gene>
<dbReference type="InterPro" id="IPR039425">
    <property type="entry name" value="RNA_pol_sigma-70-like"/>
</dbReference>
<dbReference type="AlphaFoldDB" id="A0A7G1I2I2"/>
<keyword evidence="2" id="KW-0805">Transcription regulation</keyword>
<feature type="domain" description="HTH luxR-type" evidence="6">
    <location>
        <begin position="128"/>
        <end position="155"/>
    </location>
</feature>
<organism evidence="7 8">
    <name type="scientific">Coprobacter secundus subsp. similis</name>
    <dbReference type="NCBI Taxonomy" id="2751153"/>
    <lineage>
        <taxon>Bacteria</taxon>
        <taxon>Pseudomonadati</taxon>
        <taxon>Bacteroidota</taxon>
        <taxon>Bacteroidia</taxon>
        <taxon>Bacteroidales</taxon>
        <taxon>Barnesiellaceae</taxon>
        <taxon>Coprobacter</taxon>
    </lineage>
</organism>
<dbReference type="PANTHER" id="PTHR43133:SF8">
    <property type="entry name" value="RNA POLYMERASE SIGMA FACTOR HI_1459-RELATED"/>
    <property type="match status" value="1"/>
</dbReference>
<keyword evidence="3" id="KW-0731">Sigma factor</keyword>
<dbReference type="Pfam" id="PF08281">
    <property type="entry name" value="Sigma70_r4_2"/>
    <property type="match status" value="1"/>
</dbReference>
<dbReference type="EMBL" id="AP023322">
    <property type="protein sequence ID" value="BCI64801.1"/>
    <property type="molecule type" value="Genomic_DNA"/>
</dbReference>
<dbReference type="PRINTS" id="PR00038">
    <property type="entry name" value="HTHLUXR"/>
</dbReference>
<evidence type="ECO:0000256" key="5">
    <source>
        <dbReference type="ARBA" id="ARBA00023163"/>
    </source>
</evidence>
<dbReference type="InterPro" id="IPR036388">
    <property type="entry name" value="WH-like_DNA-bd_sf"/>
</dbReference>
<evidence type="ECO:0000259" key="6">
    <source>
        <dbReference type="PROSITE" id="PS00622"/>
    </source>
</evidence>
<dbReference type="GO" id="GO:0006352">
    <property type="term" value="P:DNA-templated transcription initiation"/>
    <property type="evidence" value="ECO:0007669"/>
    <property type="project" value="InterPro"/>
</dbReference>
<evidence type="ECO:0000256" key="4">
    <source>
        <dbReference type="ARBA" id="ARBA00023125"/>
    </source>
</evidence>
<evidence type="ECO:0000256" key="3">
    <source>
        <dbReference type="ARBA" id="ARBA00023082"/>
    </source>
</evidence>